<comment type="caution">
    <text evidence="1">The sequence shown here is derived from an EMBL/GenBank/DDBJ whole genome shotgun (WGS) entry which is preliminary data.</text>
</comment>
<reference evidence="1" key="1">
    <citation type="submission" date="2021-06" db="EMBL/GenBank/DDBJ databases">
        <authorList>
            <person name="Kallberg Y."/>
            <person name="Tangrot J."/>
            <person name="Rosling A."/>
        </authorList>
    </citation>
    <scope>NUCLEOTIDE SEQUENCE</scope>
    <source>
        <strain evidence="1">IL203A</strain>
    </source>
</reference>
<evidence type="ECO:0000313" key="1">
    <source>
        <dbReference type="EMBL" id="CAG8660610.1"/>
    </source>
</evidence>
<sequence length="105" mass="11965">MLKIAKLHREKVKNQKLATPEPIISQNNPYLDCPAEWAQVEKSPDSTPESTTDNSPQDKEEIIQELPSANNTIAEQCFKMETEPLNIWDQANTEQQAKEDTPFIL</sequence>
<name>A0ACA9NQA7_9GLOM</name>
<gene>
    <name evidence="1" type="ORF">DHETER_LOCUS9735</name>
</gene>
<protein>
    <submittedName>
        <fullName evidence="1">653_t:CDS:1</fullName>
    </submittedName>
</protein>
<keyword evidence="2" id="KW-1185">Reference proteome</keyword>
<proteinExistence type="predicted"/>
<accession>A0ACA9NQA7</accession>
<organism evidence="1 2">
    <name type="scientific">Dentiscutata heterogama</name>
    <dbReference type="NCBI Taxonomy" id="1316150"/>
    <lineage>
        <taxon>Eukaryota</taxon>
        <taxon>Fungi</taxon>
        <taxon>Fungi incertae sedis</taxon>
        <taxon>Mucoromycota</taxon>
        <taxon>Glomeromycotina</taxon>
        <taxon>Glomeromycetes</taxon>
        <taxon>Diversisporales</taxon>
        <taxon>Gigasporaceae</taxon>
        <taxon>Dentiscutata</taxon>
    </lineage>
</organism>
<feature type="non-terminal residue" evidence="1">
    <location>
        <position position="105"/>
    </location>
</feature>
<evidence type="ECO:0000313" key="2">
    <source>
        <dbReference type="Proteomes" id="UP000789702"/>
    </source>
</evidence>
<dbReference type="Proteomes" id="UP000789702">
    <property type="component" value="Unassembled WGS sequence"/>
</dbReference>
<dbReference type="EMBL" id="CAJVPU010017605">
    <property type="protein sequence ID" value="CAG8660610.1"/>
    <property type="molecule type" value="Genomic_DNA"/>
</dbReference>